<dbReference type="Proteomes" id="UP000663832">
    <property type="component" value="Unassembled WGS sequence"/>
</dbReference>
<accession>A0A813S6E9</accession>
<dbReference type="InterPro" id="IPR015422">
    <property type="entry name" value="PyrdxlP-dep_Trfase_small"/>
</dbReference>
<keyword evidence="3" id="KW-0663">Pyridoxal phosphate</keyword>
<dbReference type="PANTHER" id="PTHR48097">
    <property type="entry name" value="L-THREONINE ALDOLASE-RELATED"/>
    <property type="match status" value="1"/>
</dbReference>
<organism evidence="5 7">
    <name type="scientific">Adineta steineri</name>
    <dbReference type="NCBI Taxonomy" id="433720"/>
    <lineage>
        <taxon>Eukaryota</taxon>
        <taxon>Metazoa</taxon>
        <taxon>Spiralia</taxon>
        <taxon>Gnathifera</taxon>
        <taxon>Rotifera</taxon>
        <taxon>Eurotatoria</taxon>
        <taxon>Bdelloidea</taxon>
        <taxon>Adinetida</taxon>
        <taxon>Adinetidae</taxon>
        <taxon>Adineta</taxon>
    </lineage>
</organism>
<evidence type="ECO:0000256" key="1">
    <source>
        <dbReference type="ARBA" id="ARBA00001933"/>
    </source>
</evidence>
<dbReference type="PANTHER" id="PTHR48097:SF5">
    <property type="entry name" value="LOW SPECIFICITY L-THREONINE ALDOLASE"/>
    <property type="match status" value="1"/>
</dbReference>
<name>A0A813S6E9_9BILA</name>
<evidence type="ECO:0000256" key="3">
    <source>
        <dbReference type="ARBA" id="ARBA00022898"/>
    </source>
</evidence>
<sequence length="366" mass="40959">MTNILRAFGSDNYAGVLPEIMSALAKEGLSKTHARAYGSDDVSHEARLLIKQKFNSSSNDSSPGVYFVFNGTGANILSILACTRSYNAVICSDVSHIYCDESSSPETVTGVRLIAIPATENGKIDINQIEEKLDRLGDMHGAQPKMLSIAQPTEYGTVYTIDELKQLSVLAKKYKLYFHMDGARLFNAVSALNCSLSDITTSVGVDILSLGGTKAGLMYGEAVVVFNESLLENDIDGDNPLKYCHKQVMQLASKQRFIAVQFLTLLQNDLWKKSSEHSNSMAQLFKKRLESIPKKNDKQLIRITKPVETNAIFVEIPQDWYEPLSTAFPFYIWRKKSFEVRLMCSFDTTEDDIEQFMNIINELIQK</sequence>
<dbReference type="SUPFAM" id="SSF53383">
    <property type="entry name" value="PLP-dependent transferases"/>
    <property type="match status" value="1"/>
</dbReference>
<feature type="domain" description="Aromatic amino acid beta-eliminating lyase/threonine aldolase" evidence="4">
    <location>
        <begin position="10"/>
        <end position="314"/>
    </location>
</feature>
<dbReference type="Proteomes" id="UP000663877">
    <property type="component" value="Unassembled WGS sequence"/>
</dbReference>
<dbReference type="Pfam" id="PF01212">
    <property type="entry name" value="Beta_elim_lyase"/>
    <property type="match status" value="1"/>
</dbReference>
<dbReference type="InterPro" id="IPR001597">
    <property type="entry name" value="ArAA_b-elim_lyase/Thr_aldolase"/>
</dbReference>
<dbReference type="AlphaFoldDB" id="A0A813S6E9"/>
<reference evidence="5" key="1">
    <citation type="submission" date="2021-02" db="EMBL/GenBank/DDBJ databases">
        <authorList>
            <person name="Nowell W R."/>
        </authorList>
    </citation>
    <scope>NUCLEOTIDE SEQUENCE</scope>
</reference>
<dbReference type="EMBL" id="CAJNOI010000034">
    <property type="protein sequence ID" value="CAF0892622.1"/>
    <property type="molecule type" value="Genomic_DNA"/>
</dbReference>
<evidence type="ECO:0000313" key="7">
    <source>
        <dbReference type="Proteomes" id="UP000663832"/>
    </source>
</evidence>
<evidence type="ECO:0000256" key="2">
    <source>
        <dbReference type="ARBA" id="ARBA00006966"/>
    </source>
</evidence>
<dbReference type="Gene3D" id="3.90.1150.10">
    <property type="entry name" value="Aspartate Aminotransferase, domain 1"/>
    <property type="match status" value="1"/>
</dbReference>
<dbReference type="OrthoDB" id="10261951at2759"/>
<gene>
    <name evidence="6" type="ORF">BJG266_LOCUS10035</name>
    <name evidence="5" type="ORF">QVE165_LOCUS3682</name>
</gene>
<comment type="cofactor">
    <cofactor evidence="1">
        <name>pyridoxal 5'-phosphate</name>
        <dbReference type="ChEBI" id="CHEBI:597326"/>
    </cofactor>
</comment>
<evidence type="ECO:0000313" key="5">
    <source>
        <dbReference type="EMBL" id="CAF0790718.1"/>
    </source>
</evidence>
<dbReference type="GO" id="GO:0006520">
    <property type="term" value="P:amino acid metabolic process"/>
    <property type="evidence" value="ECO:0007669"/>
    <property type="project" value="InterPro"/>
</dbReference>
<dbReference type="InterPro" id="IPR015421">
    <property type="entry name" value="PyrdxlP-dep_Trfase_major"/>
</dbReference>
<evidence type="ECO:0000259" key="4">
    <source>
        <dbReference type="Pfam" id="PF01212"/>
    </source>
</evidence>
<protein>
    <recommendedName>
        <fullName evidence="4">Aromatic amino acid beta-eliminating lyase/threonine aldolase domain-containing protein</fullName>
    </recommendedName>
</protein>
<evidence type="ECO:0000313" key="6">
    <source>
        <dbReference type="EMBL" id="CAF0892622.1"/>
    </source>
</evidence>
<comment type="similarity">
    <text evidence="2">Belongs to the threonine aldolase family.</text>
</comment>
<comment type="caution">
    <text evidence="5">The sequence shown here is derived from an EMBL/GenBank/DDBJ whole genome shotgun (WGS) entry which is preliminary data.</text>
</comment>
<proteinExistence type="inferred from homology"/>
<dbReference type="InterPro" id="IPR015424">
    <property type="entry name" value="PyrdxlP-dep_Trfase"/>
</dbReference>
<dbReference type="Gene3D" id="3.40.640.10">
    <property type="entry name" value="Type I PLP-dependent aspartate aminotransferase-like (Major domain)"/>
    <property type="match status" value="1"/>
</dbReference>
<keyword evidence="7" id="KW-1185">Reference proteome</keyword>
<dbReference type="GO" id="GO:0016829">
    <property type="term" value="F:lyase activity"/>
    <property type="evidence" value="ECO:0007669"/>
    <property type="project" value="InterPro"/>
</dbReference>
<dbReference type="EMBL" id="CAJNOM010000013">
    <property type="protein sequence ID" value="CAF0790718.1"/>
    <property type="molecule type" value="Genomic_DNA"/>
</dbReference>